<keyword evidence="1" id="KW-1133">Transmembrane helix</keyword>
<dbReference type="InterPro" id="IPR010865">
    <property type="entry name" value="DUF1499"/>
</dbReference>
<keyword evidence="1" id="KW-0472">Membrane</keyword>
<keyword evidence="1" id="KW-0812">Transmembrane</keyword>
<dbReference type="RefSeq" id="WP_149609897.1">
    <property type="nucleotide sequence ID" value="NZ_VTUX01000001.1"/>
</dbReference>
<organism evidence="2 3">
    <name type="scientific">Pseudohalioglobus sediminis</name>
    <dbReference type="NCBI Taxonomy" id="2606449"/>
    <lineage>
        <taxon>Bacteria</taxon>
        <taxon>Pseudomonadati</taxon>
        <taxon>Pseudomonadota</taxon>
        <taxon>Gammaproteobacteria</taxon>
        <taxon>Cellvibrionales</taxon>
        <taxon>Halieaceae</taxon>
        <taxon>Pseudohalioglobus</taxon>
    </lineage>
</organism>
<evidence type="ECO:0000313" key="2">
    <source>
        <dbReference type="EMBL" id="KAA1194428.1"/>
    </source>
</evidence>
<feature type="transmembrane region" description="Helical" evidence="1">
    <location>
        <begin position="42"/>
        <end position="64"/>
    </location>
</feature>
<feature type="transmembrane region" description="Helical" evidence="1">
    <location>
        <begin position="76"/>
        <end position="95"/>
    </location>
</feature>
<reference evidence="2 3" key="1">
    <citation type="submission" date="2019-09" db="EMBL/GenBank/DDBJ databases">
        <authorList>
            <person name="Chen X.-Y."/>
        </authorList>
    </citation>
    <scope>NUCLEOTIDE SEQUENCE [LARGE SCALE GENOMIC DNA]</scope>
    <source>
        <strain evidence="2 3">NY5</strain>
    </source>
</reference>
<accession>A0A5B0X758</accession>
<dbReference type="Proteomes" id="UP000323708">
    <property type="component" value="Unassembled WGS sequence"/>
</dbReference>
<proteinExistence type="predicted"/>
<dbReference type="Pfam" id="PF07386">
    <property type="entry name" value="DUF1499"/>
    <property type="match status" value="1"/>
</dbReference>
<evidence type="ECO:0000313" key="3">
    <source>
        <dbReference type="Proteomes" id="UP000323708"/>
    </source>
</evidence>
<feature type="transmembrane region" description="Helical" evidence="1">
    <location>
        <begin position="12"/>
        <end position="36"/>
    </location>
</feature>
<dbReference type="EMBL" id="VTUX01000001">
    <property type="protein sequence ID" value="KAA1194428.1"/>
    <property type="molecule type" value="Genomic_DNA"/>
</dbReference>
<gene>
    <name evidence="2" type="ORF">F0M18_03060</name>
</gene>
<dbReference type="AlphaFoldDB" id="A0A5B0X758"/>
<protein>
    <submittedName>
        <fullName evidence="2">DUF1499 domain-containing protein</fullName>
    </submittedName>
</protein>
<name>A0A5B0X758_9GAMM</name>
<sequence length="238" mass="25930">MTAQESTPRLVNWIGYLALTLLLALPLAVITVRAGVWQQGLMLYALSCLGAAVLLLLSVILMLLPKFAPWRRALASRALFALPGTVLLLSLLGGGDHPPIHDITTNTQDPPQFVTAEQQRGKGSNSLETAPETLEAQQAAYPDLETLVTELAIESAFNRTRETALELGWDIYHEDINAGVIEAVDTTAIMGFKDDIVIRLRTNAQGTLVDLRSVSRVGVSDLGANAERIRKFQNAFRD</sequence>
<evidence type="ECO:0000256" key="1">
    <source>
        <dbReference type="SAM" id="Phobius"/>
    </source>
</evidence>
<keyword evidence="3" id="KW-1185">Reference proteome</keyword>
<comment type="caution">
    <text evidence="2">The sequence shown here is derived from an EMBL/GenBank/DDBJ whole genome shotgun (WGS) entry which is preliminary data.</text>
</comment>